<comment type="caution">
    <text evidence="1">The sequence shown here is derived from an EMBL/GenBank/DDBJ whole genome shotgun (WGS) entry which is preliminary data.</text>
</comment>
<keyword evidence="2" id="KW-1185">Reference proteome</keyword>
<evidence type="ECO:0000313" key="2">
    <source>
        <dbReference type="Proteomes" id="UP001265700"/>
    </source>
</evidence>
<accession>A0ABU1WI97</accession>
<protein>
    <submittedName>
        <fullName evidence="1">Uncharacterized protein</fullName>
    </submittedName>
</protein>
<reference evidence="1 2" key="1">
    <citation type="submission" date="2023-07" db="EMBL/GenBank/DDBJ databases">
        <title>Sorghum-associated microbial communities from plants grown in Nebraska, USA.</title>
        <authorList>
            <person name="Schachtman D."/>
        </authorList>
    </citation>
    <scope>NUCLEOTIDE SEQUENCE [LARGE SCALE GENOMIC DNA]</scope>
    <source>
        <strain evidence="1 2">4249</strain>
    </source>
</reference>
<sequence>MTTQTGVHLARAGIPGFVDQRHTVGQYPTAEVGSVMRGLLDQTLAQPILLGEHTIFY</sequence>
<dbReference type="Proteomes" id="UP001265700">
    <property type="component" value="Unassembled WGS sequence"/>
</dbReference>
<dbReference type="EMBL" id="JAVDWU010000002">
    <property type="protein sequence ID" value="MDR7148991.1"/>
    <property type="molecule type" value="Genomic_DNA"/>
</dbReference>
<dbReference type="RefSeq" id="WP_310312257.1">
    <property type="nucleotide sequence ID" value="NZ_JAVDWU010000002.1"/>
</dbReference>
<gene>
    <name evidence="1" type="ORF">J2W49_000940</name>
</gene>
<proteinExistence type="predicted"/>
<organism evidence="1 2">
    <name type="scientific">Hydrogenophaga palleronii</name>
    <dbReference type="NCBI Taxonomy" id="65655"/>
    <lineage>
        <taxon>Bacteria</taxon>
        <taxon>Pseudomonadati</taxon>
        <taxon>Pseudomonadota</taxon>
        <taxon>Betaproteobacteria</taxon>
        <taxon>Burkholderiales</taxon>
        <taxon>Comamonadaceae</taxon>
        <taxon>Hydrogenophaga</taxon>
    </lineage>
</organism>
<evidence type="ECO:0000313" key="1">
    <source>
        <dbReference type="EMBL" id="MDR7148991.1"/>
    </source>
</evidence>
<name>A0ABU1WI97_9BURK</name>